<reference evidence="2 3" key="1">
    <citation type="submission" date="2019-12" db="EMBL/GenBank/DDBJ databases">
        <title>Genomic-based taxomic classification of the family Erythrobacteraceae.</title>
        <authorList>
            <person name="Xu L."/>
        </authorList>
    </citation>
    <scope>NUCLEOTIDE SEQUENCE [LARGE SCALE GENOMIC DNA]</scope>
    <source>
        <strain evidence="2 3">JCM 10282</strain>
    </source>
</reference>
<keyword evidence="4" id="KW-1185">Reference proteome</keyword>
<dbReference type="OrthoDB" id="7595325at2"/>
<proteinExistence type="predicted"/>
<protein>
    <submittedName>
        <fullName evidence="2">Uncharacterized protein</fullName>
    </submittedName>
</protein>
<dbReference type="EMBL" id="JACICE010000001">
    <property type="protein sequence ID" value="MBB3775159.1"/>
    <property type="molecule type" value="Genomic_DNA"/>
</dbReference>
<dbReference type="Proteomes" id="UP000430021">
    <property type="component" value="Unassembled WGS sequence"/>
</dbReference>
<evidence type="ECO:0000313" key="4">
    <source>
        <dbReference type="Proteomes" id="UP000548685"/>
    </source>
</evidence>
<dbReference type="RefSeq" id="WP_160759369.1">
    <property type="nucleotide sequence ID" value="NZ_BAAADZ010000002.1"/>
</dbReference>
<evidence type="ECO:0000313" key="1">
    <source>
        <dbReference type="EMBL" id="MBB3775159.1"/>
    </source>
</evidence>
<evidence type="ECO:0000313" key="3">
    <source>
        <dbReference type="Proteomes" id="UP000430021"/>
    </source>
</evidence>
<name>A0A6I4UIS2_9SPHN</name>
<accession>A0A6I4UIS2</accession>
<sequence length="65" mass="6948">MNARATFARPAPMLYWPGETNRCPCCGGKAWNVGRVTAECAACEAPLPLAQSPGTGDPVWEPKED</sequence>
<comment type="caution">
    <text evidence="2">The sequence shown here is derived from an EMBL/GenBank/DDBJ whole genome shotgun (WGS) entry which is preliminary data.</text>
</comment>
<evidence type="ECO:0000313" key="2">
    <source>
        <dbReference type="EMBL" id="MXP37213.1"/>
    </source>
</evidence>
<gene>
    <name evidence="1" type="ORF">FHS52_001102</name>
    <name evidence="2" type="ORF">GRI59_01135</name>
</gene>
<reference evidence="1 4" key="2">
    <citation type="submission" date="2020-08" db="EMBL/GenBank/DDBJ databases">
        <title>Genomic Encyclopedia of Type Strains, Phase IV (KMG-IV): sequencing the most valuable type-strain genomes for metagenomic binning, comparative biology and taxonomic classification.</title>
        <authorList>
            <person name="Goeker M."/>
        </authorList>
    </citation>
    <scope>NUCLEOTIDE SEQUENCE [LARGE SCALE GENOMIC DNA]</scope>
    <source>
        <strain evidence="1 4">DSM 8510</strain>
    </source>
</reference>
<dbReference type="EMBL" id="WTYB01000001">
    <property type="protein sequence ID" value="MXP37213.1"/>
    <property type="molecule type" value="Genomic_DNA"/>
</dbReference>
<organism evidence="2 3">
    <name type="scientific">Erythrobacter ramosus</name>
    <dbReference type="NCBI Taxonomy" id="35811"/>
    <lineage>
        <taxon>Bacteria</taxon>
        <taxon>Pseudomonadati</taxon>
        <taxon>Pseudomonadota</taxon>
        <taxon>Alphaproteobacteria</taxon>
        <taxon>Sphingomonadales</taxon>
        <taxon>Erythrobacteraceae</taxon>
        <taxon>Erythrobacter/Porphyrobacter group</taxon>
        <taxon>Erythrobacter</taxon>
    </lineage>
</organism>
<dbReference type="Proteomes" id="UP000548685">
    <property type="component" value="Unassembled WGS sequence"/>
</dbReference>
<dbReference type="AlphaFoldDB" id="A0A6I4UIS2"/>